<dbReference type="PROSITE" id="PS50255">
    <property type="entry name" value="CYTOCHROME_B5_2"/>
    <property type="match status" value="1"/>
</dbReference>
<dbReference type="STRING" id="1173701.A0A066XNH9"/>
<evidence type="ECO:0000256" key="3">
    <source>
        <dbReference type="ARBA" id="ARBA00023004"/>
    </source>
</evidence>
<accession>A0A066XNH9</accession>
<name>A0A066XNH9_COLSU</name>
<dbReference type="EMBL" id="JMSE01000826">
    <property type="protein sequence ID" value="KDN67281.1"/>
    <property type="molecule type" value="Genomic_DNA"/>
</dbReference>
<comment type="similarity">
    <text evidence="4">Belongs to the cytochrome b5 family.</text>
</comment>
<feature type="region of interest" description="Disordered" evidence="5">
    <location>
        <begin position="1250"/>
        <end position="1293"/>
    </location>
</feature>
<dbReference type="SMART" id="SM01117">
    <property type="entry name" value="Cyt-b5"/>
    <property type="match status" value="2"/>
</dbReference>
<keyword evidence="3" id="KW-0408">Iron</keyword>
<feature type="compositionally biased region" description="Basic and acidic residues" evidence="5">
    <location>
        <begin position="1337"/>
        <end position="1347"/>
    </location>
</feature>
<dbReference type="GO" id="GO:0046872">
    <property type="term" value="F:metal ion binding"/>
    <property type="evidence" value="ECO:0007669"/>
    <property type="project" value="UniProtKB-KW"/>
</dbReference>
<dbReference type="InterPro" id="IPR050668">
    <property type="entry name" value="Cytochrome_b5"/>
</dbReference>
<dbReference type="Pfam" id="PF00173">
    <property type="entry name" value="Cyt-b5"/>
    <property type="match status" value="1"/>
</dbReference>
<dbReference type="PROSITE" id="PS00191">
    <property type="entry name" value="CYTOCHROME_B5_1"/>
    <property type="match status" value="1"/>
</dbReference>
<evidence type="ECO:0000256" key="4">
    <source>
        <dbReference type="ARBA" id="ARBA00038168"/>
    </source>
</evidence>
<evidence type="ECO:0000256" key="2">
    <source>
        <dbReference type="ARBA" id="ARBA00022723"/>
    </source>
</evidence>
<keyword evidence="1" id="KW-0349">Heme</keyword>
<proteinExistence type="inferred from homology"/>
<dbReference type="InterPro" id="IPR018506">
    <property type="entry name" value="Cyt_B5_heme-BS"/>
</dbReference>
<keyword evidence="8" id="KW-1185">Reference proteome</keyword>
<dbReference type="Gene3D" id="3.10.120.10">
    <property type="entry name" value="Cytochrome b5-like heme/steroid binding domain"/>
    <property type="match status" value="1"/>
</dbReference>
<dbReference type="PANTHER" id="PTHR19359">
    <property type="entry name" value="CYTOCHROME B5"/>
    <property type="match status" value="1"/>
</dbReference>
<reference evidence="8" key="1">
    <citation type="journal article" date="2014" name="Genome Announc.">
        <title>Draft genome sequence of Colletotrichum sublineola, a destructive pathogen of cultivated sorghum.</title>
        <authorList>
            <person name="Baroncelli R."/>
            <person name="Sanz-Martin J.M."/>
            <person name="Rech G.E."/>
            <person name="Sukno S.A."/>
            <person name="Thon M.R."/>
        </authorList>
    </citation>
    <scope>NUCLEOTIDE SEQUENCE [LARGE SCALE GENOMIC DNA]</scope>
    <source>
        <strain evidence="8">TX430BB</strain>
    </source>
</reference>
<feature type="compositionally biased region" description="Basic and acidic residues" evidence="5">
    <location>
        <begin position="1359"/>
        <end position="1371"/>
    </location>
</feature>
<evidence type="ECO:0000259" key="6">
    <source>
        <dbReference type="PROSITE" id="PS50255"/>
    </source>
</evidence>
<feature type="compositionally biased region" description="Polar residues" evidence="5">
    <location>
        <begin position="1323"/>
        <end position="1334"/>
    </location>
</feature>
<feature type="region of interest" description="Disordered" evidence="5">
    <location>
        <begin position="1312"/>
        <end position="1398"/>
    </location>
</feature>
<dbReference type="GO" id="GO:0016020">
    <property type="term" value="C:membrane"/>
    <property type="evidence" value="ECO:0007669"/>
    <property type="project" value="TreeGrafter"/>
</dbReference>
<protein>
    <submittedName>
        <fullName evidence="7">Putative cytochrome b5-like Heme/Steroid binding domain-containing protein</fullName>
    </submittedName>
</protein>
<keyword evidence="2" id="KW-0479">Metal-binding</keyword>
<evidence type="ECO:0000256" key="5">
    <source>
        <dbReference type="SAM" id="MobiDB-lite"/>
    </source>
</evidence>
<dbReference type="Proteomes" id="UP000027238">
    <property type="component" value="Unassembled WGS sequence"/>
</dbReference>
<evidence type="ECO:0000313" key="8">
    <source>
        <dbReference type="Proteomes" id="UP000027238"/>
    </source>
</evidence>
<dbReference type="HOGENOM" id="CLU_256835_0_0_1"/>
<dbReference type="InterPro" id="IPR036400">
    <property type="entry name" value="Cyt_B5-like_heme/steroid_sf"/>
</dbReference>
<sequence>MSSIPTKGWAKYYCVGKPRPRRTDGLSWIDPVYPNIDPVTLDLDNPSSGQVPQPTPSQLDDLYISELQQANKQFGLRTWEAAVLAKDEVYTATDEAPQLIGNAIDVKEWTWFPFWTIDRWVIDFTVPPNWSNGWSTEYVWSAQDPAVWEVLRQAIQLAENILRSCLLTPWFQSLINSRNLRSATKEIPLGSGQRGTVWRMQYPPSAVLTAEDTIQLLLRLLDEKLYWSFNDKSRQGCYEPGGITHGLTFSVNGTLSGPIAILIDILDIRTILNPMTTEASRKSALLNLSDTKPRTCKPRVLYYAESLQQPTIAQFGPYEHQAELGQSWEKATFGGTLSTVTTEESAEYFHTTTGASLILGLTEWPLYWEGYEWTFDEPIDRMALLTKWPIPASWQHCLSSQDFWDRVVAKFGPNCLRVPKLLTTTIVLGDDGYPRPYTYPRDTTSRWVSDFAPPPFYAKSLKLLARELHARRQEYSKMRPWFADTFAMWQLTPWNGRRYREELCWLKDVALIRKNDRHEANAQEIVDRWITPFQVGMNPDGSLGAWCPSFYRDVTKQVGITVWFWRALGYLLYASLPGRMPKTTPVKNPRGLVADHWSLNLSLPISAAQKKDALATIQKAEENRWKYPAIHLRGRHTQKEVPSAVRRVRMGAVGLARIAFETFELLCIRPAGLREAFETACASMEAQIEASRENNYMSWLDFDFDMPAYPGTTEDGRALGILEFWAAAKNWKQPSAMGYEDAAGEVLRGEDPSISMQTNDLPFFAMTSLAGAPFKPEKRPRRHRVPYLTIAELYDHSERLNEPLVLVEDGFALDVYRCSAVCRSLGVTTSGLAALTKRTFYGRQLTRHAAQRLYDANHPALAIARVVRVLRPEDIALGDGKDGRPLWINMQRSIFDVTNLTCLSEPRLTNLLQSAPGGDPSRKLRDEGYSLLEIRKSLSNWRVGIVASKPAAVVDRHSLRTFTPRSLRQHEFRETGMYISIDKRVYDITNYVDLHPGGLQALVENAGRDATALFNQHHHEKRELIIAKLQELYIGNLIEQRREYQEDEFEGLANKGLVLPHEIRLDRNIYSVQALKDSDEYSEHVDLVKQLSPYLGKDATQDLKLEEGDDTPLLQFARLRGYIVATIERIGQGLPEIEFEELRTFDGQVDEIKNLQNDSFVAADEMVYDLTAAMQFGSLNPNYTRFRPYLGGIVTDGELKSYLTQNCHDLICAVLVKKKRLGGGGARVVDWNSKREAPLQYKMPIWFDQPPRKKKAPLDDEIAPYPSTARRAQRGLQEEDFEKEDIFRPSPSQNYLNDLMSNLKCGSWREYEGNEDTGKRLSGVSNPTQRQSGRLGSEFRRRNDDKKAKRRRLTSVDAVLKDSADDLDATRPEGQPADDIEEKPQHRSSNSRGEERVELERIPKRKFWFKVDERRAKKQR</sequence>
<comment type="caution">
    <text evidence="7">The sequence shown here is derived from an EMBL/GenBank/DDBJ whole genome shotgun (WGS) entry which is preliminary data.</text>
</comment>
<dbReference type="OMA" id="REELCWL"/>
<dbReference type="SUPFAM" id="SSF55856">
    <property type="entry name" value="Cytochrome b5-like heme/steroid binding domain"/>
    <property type="match status" value="1"/>
</dbReference>
<dbReference type="GO" id="GO:0020037">
    <property type="term" value="F:heme binding"/>
    <property type="evidence" value="ECO:0007669"/>
    <property type="project" value="InterPro"/>
</dbReference>
<organism evidence="7 8">
    <name type="scientific">Colletotrichum sublineola</name>
    <name type="common">Sorghum anthracnose fungus</name>
    <dbReference type="NCBI Taxonomy" id="1173701"/>
    <lineage>
        <taxon>Eukaryota</taxon>
        <taxon>Fungi</taxon>
        <taxon>Dikarya</taxon>
        <taxon>Ascomycota</taxon>
        <taxon>Pezizomycotina</taxon>
        <taxon>Sordariomycetes</taxon>
        <taxon>Hypocreomycetidae</taxon>
        <taxon>Glomerellales</taxon>
        <taxon>Glomerellaceae</taxon>
        <taxon>Colletotrichum</taxon>
        <taxon>Colletotrichum graminicola species complex</taxon>
    </lineage>
</organism>
<evidence type="ECO:0000256" key="1">
    <source>
        <dbReference type="ARBA" id="ARBA00022617"/>
    </source>
</evidence>
<feature type="domain" description="Cytochrome b5 heme-binding" evidence="6">
    <location>
        <begin position="959"/>
        <end position="1038"/>
    </location>
</feature>
<dbReference type="InterPro" id="IPR001199">
    <property type="entry name" value="Cyt_B5-like_heme/steroid-bd"/>
</dbReference>
<gene>
    <name evidence="7" type="ORF">CSUB01_01481</name>
</gene>
<evidence type="ECO:0000313" key="7">
    <source>
        <dbReference type="EMBL" id="KDN67281.1"/>
    </source>
</evidence>
<dbReference type="eggNOG" id="KOG0537">
    <property type="taxonomic scope" value="Eukaryota"/>
</dbReference>
<dbReference type="OrthoDB" id="10254945at2759"/>